<evidence type="ECO:0000256" key="1">
    <source>
        <dbReference type="ARBA" id="ARBA00022801"/>
    </source>
</evidence>
<evidence type="ECO:0000259" key="3">
    <source>
        <dbReference type="SMART" id="SM00642"/>
    </source>
</evidence>
<proteinExistence type="predicted"/>
<dbReference type="Pfam" id="PF00128">
    <property type="entry name" value="Alpha-amylase"/>
    <property type="match status" value="1"/>
</dbReference>
<dbReference type="SUPFAM" id="SSF51445">
    <property type="entry name" value="(Trans)glycosidases"/>
    <property type="match status" value="1"/>
</dbReference>
<feature type="domain" description="Glycosyl hydrolase family 13 catalytic" evidence="3">
    <location>
        <begin position="12"/>
        <end position="356"/>
    </location>
</feature>
<dbReference type="EMBL" id="PEBI01000003">
    <property type="protein sequence ID" value="PJM73194.1"/>
    <property type="molecule type" value="Genomic_DNA"/>
</dbReference>
<gene>
    <name evidence="4" type="ORF">CS006_07675</name>
</gene>
<comment type="caution">
    <text evidence="4">The sequence shown here is derived from an EMBL/GenBank/DDBJ whole genome shotgun (WGS) entry which is preliminary data.</text>
</comment>
<evidence type="ECO:0000313" key="4">
    <source>
        <dbReference type="EMBL" id="PJM73194.1"/>
    </source>
</evidence>
<keyword evidence="5" id="KW-1185">Reference proteome</keyword>
<accession>A0A2M9H8P4</accession>
<dbReference type="InterPro" id="IPR006047">
    <property type="entry name" value="GH13_cat_dom"/>
</dbReference>
<protein>
    <submittedName>
        <fullName evidence="4">Alpha-amylase</fullName>
    </submittedName>
</protein>
<dbReference type="GO" id="GO:0016798">
    <property type="term" value="F:hydrolase activity, acting on glycosyl bonds"/>
    <property type="evidence" value="ECO:0007669"/>
    <property type="project" value="UniProtKB-KW"/>
</dbReference>
<dbReference type="RefSeq" id="WP_100511298.1">
    <property type="nucleotide sequence ID" value="NZ_PEBI01000003.1"/>
</dbReference>
<dbReference type="Gene3D" id="3.20.20.80">
    <property type="entry name" value="Glycosidases"/>
    <property type="match status" value="1"/>
</dbReference>
<dbReference type="PANTHER" id="PTHR10357:SF210">
    <property type="entry name" value="MALTODEXTRIN GLUCOSIDASE"/>
    <property type="match status" value="1"/>
</dbReference>
<dbReference type="SMART" id="SM00642">
    <property type="entry name" value="Aamy"/>
    <property type="match status" value="1"/>
</dbReference>
<reference evidence="4 5" key="1">
    <citation type="submission" date="2017-10" db="EMBL/GenBank/DDBJ databases">
        <title>Draft genome sequences of strains TRE 1, TRE 9, TRE H and TRI 7, isolated from tamarins, belonging to four potential novel Bifidobacterium species.</title>
        <authorList>
            <person name="Mattarelli P."/>
            <person name="Modesto M."/>
            <person name="Puglisi E."/>
            <person name="Morelli L."/>
            <person name="Spezio C."/>
            <person name="Bonetti A."/>
            <person name="Sandri C."/>
        </authorList>
    </citation>
    <scope>NUCLEOTIDE SEQUENCE [LARGE SCALE GENOMIC DNA]</scope>
    <source>
        <strain evidence="5">TRE1</strain>
    </source>
</reference>
<dbReference type="AlphaFoldDB" id="A0A2M9H8P4"/>
<keyword evidence="1" id="KW-0378">Hydrolase</keyword>
<dbReference type="InterPro" id="IPR017853">
    <property type="entry name" value="GH"/>
</dbReference>
<dbReference type="OrthoDB" id="9802433at2"/>
<dbReference type="PANTHER" id="PTHR10357">
    <property type="entry name" value="ALPHA-AMYLASE FAMILY MEMBER"/>
    <property type="match status" value="1"/>
</dbReference>
<evidence type="ECO:0000313" key="5">
    <source>
        <dbReference type="Proteomes" id="UP000229095"/>
    </source>
</evidence>
<organism evidence="4 5">
    <name type="scientific">Bifidobacterium primatium</name>
    <dbReference type="NCBI Taxonomy" id="2045438"/>
    <lineage>
        <taxon>Bacteria</taxon>
        <taxon>Bacillati</taxon>
        <taxon>Actinomycetota</taxon>
        <taxon>Actinomycetes</taxon>
        <taxon>Bifidobacteriales</taxon>
        <taxon>Bifidobacteriaceae</taxon>
        <taxon>Bifidobacterium</taxon>
    </lineage>
</organism>
<dbReference type="CDD" id="cd11354">
    <property type="entry name" value="AmyAc_bac_CMD_like"/>
    <property type="match status" value="1"/>
</dbReference>
<keyword evidence="2" id="KW-0326">Glycosidase</keyword>
<evidence type="ECO:0000256" key="2">
    <source>
        <dbReference type="ARBA" id="ARBA00023295"/>
    </source>
</evidence>
<dbReference type="GO" id="GO:0005975">
    <property type="term" value="P:carbohydrate metabolic process"/>
    <property type="evidence" value="ECO:0007669"/>
    <property type="project" value="InterPro"/>
</dbReference>
<name>A0A2M9H8P4_9BIFI</name>
<sequence>MPDWVRHGIWWHVYPLGFVGAQIRPEGGRRFLGRGLDALIPWLDYARDLGVSGLLLGPIFESSSHGYDTIDHMHVDVRLGGDEAFDRLVSACHGKGLQIILDGVFNHVGREHPAVRAVLDGDSDGPWAGLVKARTGEDGRPVLDVFEGHDRLVDLNHDSPATIRYVAEVMNHWLDRGAAGWRLDAAYSVPPGFWTKTLPAVRERHPHSWIFGEVIHGDYAQIVRDSTMDSVTEYELWKAVWSSLKTRNFYELDWTLGRHNGFLDAFVPQTFVGNHDVTRIASQVGADKAVLALAVLMTVGGTPSVYYGDEQGYTGIKRECLGGDDDIRPMFPASPDELSALGEPIYRAHQNLIGLRRRNPWLVEARTQTLRLENERYVYRSVSADGAQGLVVDFDIANRPSVTIADDAGTVLYRYEGHAGGGTI</sequence>
<dbReference type="Proteomes" id="UP000229095">
    <property type="component" value="Unassembled WGS sequence"/>
</dbReference>